<feature type="transmembrane region" description="Helical" evidence="2">
    <location>
        <begin position="144"/>
        <end position="166"/>
    </location>
</feature>
<keyword evidence="4" id="KW-1185">Reference proteome</keyword>
<gene>
    <name evidence="3" type="ORF">BCL67_1152</name>
</gene>
<reference evidence="3 4" key="1">
    <citation type="submission" date="2018-03" db="EMBL/GenBank/DDBJ databases">
        <title>Comparative analysis of microorganisms from saline springs in Andes Mountain Range, Colombia.</title>
        <authorList>
            <person name="Rubin E."/>
        </authorList>
    </citation>
    <scope>NUCLEOTIDE SEQUENCE [LARGE SCALE GENOMIC DNA]</scope>
    <source>
        <strain evidence="3 4">CG 35</strain>
    </source>
</reference>
<evidence type="ECO:0000256" key="1">
    <source>
        <dbReference type="SAM" id="MobiDB-lite"/>
    </source>
</evidence>
<evidence type="ECO:0000313" key="3">
    <source>
        <dbReference type="EMBL" id="PRZ13399.1"/>
    </source>
</evidence>
<feature type="transmembrane region" description="Helical" evidence="2">
    <location>
        <begin position="77"/>
        <end position="106"/>
    </location>
</feature>
<name>A0A2T0YEU0_9MICC</name>
<keyword evidence="2" id="KW-0472">Membrane</keyword>
<comment type="caution">
    <text evidence="3">The sequence shown here is derived from an EMBL/GenBank/DDBJ whole genome shotgun (WGS) entry which is preliminary data.</text>
</comment>
<feature type="region of interest" description="Disordered" evidence="1">
    <location>
        <begin position="294"/>
        <end position="314"/>
    </location>
</feature>
<keyword evidence="2" id="KW-0812">Transmembrane</keyword>
<proteinExistence type="predicted"/>
<feature type="transmembrane region" description="Helical" evidence="2">
    <location>
        <begin position="172"/>
        <end position="190"/>
    </location>
</feature>
<accession>A0A2T0YEU0</accession>
<dbReference type="Proteomes" id="UP000238217">
    <property type="component" value="Unassembled WGS sequence"/>
</dbReference>
<keyword evidence="2" id="KW-1133">Transmembrane helix</keyword>
<protein>
    <recommendedName>
        <fullName evidence="5">Polysaccharide biosynthesis protein</fullName>
    </recommendedName>
</protein>
<evidence type="ECO:0000313" key="4">
    <source>
        <dbReference type="Proteomes" id="UP000238217"/>
    </source>
</evidence>
<dbReference type="AlphaFoldDB" id="A0A2T0YEU0"/>
<feature type="transmembrane region" description="Helical" evidence="2">
    <location>
        <begin position="112"/>
        <end position="132"/>
    </location>
</feature>
<feature type="transmembrane region" description="Helical" evidence="2">
    <location>
        <begin position="36"/>
        <end position="56"/>
    </location>
</feature>
<organism evidence="3 4">
    <name type="scientific">Nesterenkonia sandarakina</name>
    <dbReference type="NCBI Taxonomy" id="272918"/>
    <lineage>
        <taxon>Bacteria</taxon>
        <taxon>Bacillati</taxon>
        <taxon>Actinomycetota</taxon>
        <taxon>Actinomycetes</taxon>
        <taxon>Micrococcales</taxon>
        <taxon>Micrococcaceae</taxon>
        <taxon>Nesterenkonia</taxon>
    </lineage>
</organism>
<sequence length="314" mass="33070">MPRVRQTFGFAAVPLFGMLTPLLVLPAITTHSGAEGWAAIAVGQAIGSAIAAFVELGWSWNGPMRVARAKPSRRRHYAALAVNSRLVLLLPLGVIATAAAFLLGGAFALESALTALASCFAGLSMAWYFFGIGRPWLTVALDSIPRLTGAGVSAIMLFAGLPLWTYPLVALLVPWCIAVTLSLKVAGVTLDDFRRARGRSLRFSVRAQASIAAARGTSALYMQLPVVIVSAVSNVGATAVFAAGDRLTRMVLTAMSPLPNAVQQWVGSPPTLREREVRARRAMIPMDSSMSVKQRVGSCGSFPGHGRSGGRGIA</sequence>
<evidence type="ECO:0000256" key="2">
    <source>
        <dbReference type="SAM" id="Phobius"/>
    </source>
</evidence>
<evidence type="ECO:0008006" key="5">
    <source>
        <dbReference type="Google" id="ProtNLM"/>
    </source>
</evidence>
<dbReference type="EMBL" id="PVTY01000015">
    <property type="protein sequence ID" value="PRZ13399.1"/>
    <property type="molecule type" value="Genomic_DNA"/>
</dbReference>